<dbReference type="SUPFAM" id="SSF117070">
    <property type="entry name" value="LEA14-like"/>
    <property type="match status" value="1"/>
</dbReference>
<organism evidence="2 3">
    <name type="scientific">Olea europaea subsp. europaea</name>
    <dbReference type="NCBI Taxonomy" id="158383"/>
    <lineage>
        <taxon>Eukaryota</taxon>
        <taxon>Viridiplantae</taxon>
        <taxon>Streptophyta</taxon>
        <taxon>Embryophyta</taxon>
        <taxon>Tracheophyta</taxon>
        <taxon>Spermatophyta</taxon>
        <taxon>Magnoliopsida</taxon>
        <taxon>eudicotyledons</taxon>
        <taxon>Gunneridae</taxon>
        <taxon>Pentapetalae</taxon>
        <taxon>asterids</taxon>
        <taxon>lamiids</taxon>
        <taxon>Lamiales</taxon>
        <taxon>Oleaceae</taxon>
        <taxon>Oleeae</taxon>
        <taxon>Olea</taxon>
    </lineage>
</organism>
<dbReference type="PANTHER" id="PTHR31852">
    <property type="entry name" value="LATE EMBRYOGENESIS ABUNDANT (LEA) HYDROXYPROLINE-RICH GLYCOPROTEIN FAMILY"/>
    <property type="match status" value="1"/>
</dbReference>
<dbReference type="EMBL" id="CACTIH010000194">
    <property type="protein sequence ID" value="CAA2956665.1"/>
    <property type="molecule type" value="Genomic_DNA"/>
</dbReference>
<dbReference type="OrthoDB" id="685087at2759"/>
<dbReference type="Gramene" id="OE9A000085T1">
    <property type="protein sequence ID" value="OE9A000085C1"/>
    <property type="gene ID" value="OE9A000085"/>
</dbReference>
<proteinExistence type="predicted"/>
<evidence type="ECO:0000313" key="3">
    <source>
        <dbReference type="Proteomes" id="UP000594638"/>
    </source>
</evidence>
<keyword evidence="1" id="KW-0472">Membrane</keyword>
<protein>
    <submittedName>
        <fullName evidence="2">Late embryogenesis abundant</fullName>
    </submittedName>
</protein>
<gene>
    <name evidence="2" type="ORF">OLEA9_A000085</name>
</gene>
<sequence>MAKSNPHKPPNGRTNLASCIVATIFLIFLLILILIIYFTLFKPKEPKLAVTAVQLPSFSAGKGTVNFTFSQYANVNNPNREVFTHYDSSLQLLHAGTQVGFMFIPAGKIDAGKTEYMAATFSVQSFPLSANQPESVAAESTVTDGFHGFRIGPSMEIESRLEMSGRVQFLHFFTHHVDARAKCRVDIAVKDGSVLGLHC</sequence>
<keyword evidence="3" id="KW-1185">Reference proteome</keyword>
<name>A0A8S0PQX8_OLEEU</name>
<dbReference type="Proteomes" id="UP000594638">
    <property type="component" value="Unassembled WGS sequence"/>
</dbReference>
<evidence type="ECO:0000313" key="2">
    <source>
        <dbReference type="EMBL" id="CAA2956665.1"/>
    </source>
</evidence>
<comment type="caution">
    <text evidence="2">The sequence shown here is derived from an EMBL/GenBank/DDBJ whole genome shotgun (WGS) entry which is preliminary data.</text>
</comment>
<keyword evidence="1" id="KW-1133">Transmembrane helix</keyword>
<keyword evidence="1" id="KW-0812">Transmembrane</keyword>
<evidence type="ECO:0000256" key="1">
    <source>
        <dbReference type="SAM" id="Phobius"/>
    </source>
</evidence>
<feature type="transmembrane region" description="Helical" evidence="1">
    <location>
        <begin position="20"/>
        <end position="40"/>
    </location>
</feature>
<accession>A0A8S0PQX8</accession>
<reference evidence="2 3" key="1">
    <citation type="submission" date="2019-12" db="EMBL/GenBank/DDBJ databases">
        <authorList>
            <person name="Alioto T."/>
            <person name="Alioto T."/>
            <person name="Gomez Garrido J."/>
        </authorList>
    </citation>
    <scope>NUCLEOTIDE SEQUENCE [LARGE SCALE GENOMIC DNA]</scope>
</reference>
<dbReference type="InterPro" id="IPR055301">
    <property type="entry name" value="Lea14-like_2"/>
</dbReference>
<dbReference type="AlphaFoldDB" id="A0A8S0PQX8"/>